<dbReference type="AlphaFoldDB" id="A0A502DKQ0"/>
<accession>A0A502DKQ0</accession>
<dbReference type="RefSeq" id="WP_140843970.1">
    <property type="nucleotide sequence ID" value="NZ_RCZI01000005.1"/>
</dbReference>
<evidence type="ECO:0000313" key="3">
    <source>
        <dbReference type="Proteomes" id="UP000319212"/>
    </source>
</evidence>
<keyword evidence="1" id="KW-0472">Membrane</keyword>
<protein>
    <submittedName>
        <fullName evidence="2">Uncharacterized protein</fullName>
    </submittedName>
</protein>
<sequence length="82" mass="8590">MNESTPHPPRQLLLLGIAQALGFVIGALLGRWLGTRLGFDAFGPGGYDGPAMLGIALIGLGGGGGVQLGRAWYRRKYGDPRV</sequence>
<comment type="caution">
    <text evidence="2">The sequence shown here is derived from an EMBL/GenBank/DDBJ whole genome shotgun (WGS) entry which is preliminary data.</text>
</comment>
<evidence type="ECO:0000313" key="2">
    <source>
        <dbReference type="EMBL" id="TPG25352.1"/>
    </source>
</evidence>
<keyword evidence="1" id="KW-0812">Transmembrane</keyword>
<dbReference type="Proteomes" id="UP000319212">
    <property type="component" value="Unassembled WGS sequence"/>
</dbReference>
<name>A0A502DKQ0_9BURK</name>
<reference evidence="2 3" key="1">
    <citation type="journal article" date="2019" name="Environ. Microbiol.">
        <title>Species interactions and distinct microbial communities in high Arctic permafrost affected cryosols are associated with the CH4 and CO2 gas fluxes.</title>
        <authorList>
            <person name="Altshuler I."/>
            <person name="Hamel J."/>
            <person name="Turney S."/>
            <person name="Magnuson E."/>
            <person name="Levesque R."/>
            <person name="Greer C."/>
            <person name="Whyte L.G."/>
        </authorList>
    </citation>
    <scope>NUCLEOTIDE SEQUENCE [LARGE SCALE GENOMIC DNA]</scope>
    <source>
        <strain evidence="2 3">S06.C</strain>
    </source>
</reference>
<dbReference type="OrthoDB" id="8854084at2"/>
<evidence type="ECO:0000256" key="1">
    <source>
        <dbReference type="SAM" id="Phobius"/>
    </source>
</evidence>
<organism evidence="2 3">
    <name type="scientific">Variovorax guangxiensis</name>
    <dbReference type="NCBI Taxonomy" id="1775474"/>
    <lineage>
        <taxon>Bacteria</taxon>
        <taxon>Pseudomonadati</taxon>
        <taxon>Pseudomonadota</taxon>
        <taxon>Betaproteobacteria</taxon>
        <taxon>Burkholderiales</taxon>
        <taxon>Comamonadaceae</taxon>
        <taxon>Variovorax</taxon>
    </lineage>
</organism>
<feature type="transmembrane region" description="Helical" evidence="1">
    <location>
        <begin position="12"/>
        <end position="33"/>
    </location>
</feature>
<keyword evidence="1" id="KW-1133">Transmembrane helix</keyword>
<feature type="transmembrane region" description="Helical" evidence="1">
    <location>
        <begin position="53"/>
        <end position="73"/>
    </location>
</feature>
<proteinExistence type="predicted"/>
<gene>
    <name evidence="2" type="ORF">EAH82_17560</name>
</gene>
<dbReference type="EMBL" id="RCZI01000005">
    <property type="protein sequence ID" value="TPG25352.1"/>
    <property type="molecule type" value="Genomic_DNA"/>
</dbReference>